<evidence type="ECO:0000256" key="3">
    <source>
        <dbReference type="ARBA" id="ARBA00022723"/>
    </source>
</evidence>
<reference evidence="7 8" key="1">
    <citation type="journal article" date="2013" name="Nature">
        <title>The genomes of four tapeworm species reveal adaptations to parasitism.</title>
        <authorList>
            <person name="Tsai I.J."/>
            <person name="Zarowiecki M."/>
            <person name="Holroyd N."/>
            <person name="Garciarrubio A."/>
            <person name="Sanchez-Flores A."/>
            <person name="Brooks K.L."/>
            <person name="Tracey A."/>
            <person name="Bobes R.J."/>
            <person name="Fragoso G."/>
            <person name="Sciutto E."/>
            <person name="Aslett M."/>
            <person name="Beasley H."/>
            <person name="Bennett H.M."/>
            <person name="Cai J."/>
            <person name="Camicia F."/>
            <person name="Clark R."/>
            <person name="Cucher M."/>
            <person name="De Silva N."/>
            <person name="Day T.A."/>
            <person name="Deplazes P."/>
            <person name="Estrada K."/>
            <person name="Fernandez C."/>
            <person name="Holland P.W."/>
            <person name="Hou J."/>
            <person name="Hu S."/>
            <person name="Huckvale T."/>
            <person name="Hung S.S."/>
            <person name="Kamenetzky L."/>
            <person name="Keane J.A."/>
            <person name="Kiss F."/>
            <person name="Koziol U."/>
            <person name="Lambert O."/>
            <person name="Liu K."/>
            <person name="Luo X."/>
            <person name="Luo Y."/>
            <person name="Macchiaroli N."/>
            <person name="Nichol S."/>
            <person name="Paps J."/>
            <person name="Parkinson J."/>
            <person name="Pouchkina-Stantcheva N."/>
            <person name="Riddiford N."/>
            <person name="Rosenzvit M."/>
            <person name="Salinas G."/>
            <person name="Wasmuth J.D."/>
            <person name="Zamanian M."/>
            <person name="Zheng Y."/>
            <person name="Cai X."/>
            <person name="Soberon X."/>
            <person name="Olson P.D."/>
            <person name="Laclette J.P."/>
            <person name="Brehm K."/>
            <person name="Berriman M."/>
            <person name="Garciarrubio A."/>
            <person name="Bobes R.J."/>
            <person name="Fragoso G."/>
            <person name="Sanchez-Flores A."/>
            <person name="Estrada K."/>
            <person name="Cevallos M.A."/>
            <person name="Morett E."/>
            <person name="Gonzalez V."/>
            <person name="Portillo T."/>
            <person name="Ochoa-Leyva A."/>
            <person name="Jose M.V."/>
            <person name="Sciutto E."/>
            <person name="Landa A."/>
            <person name="Jimenez L."/>
            <person name="Valdes V."/>
            <person name="Carrero J.C."/>
            <person name="Larralde C."/>
            <person name="Morales-Montor J."/>
            <person name="Limon-Lason J."/>
            <person name="Soberon X."/>
            <person name="Laclette J.P."/>
        </authorList>
    </citation>
    <scope>NUCLEOTIDE SEQUENCE [LARGE SCALE GENOMIC DNA]</scope>
</reference>
<evidence type="ECO:0000256" key="4">
    <source>
        <dbReference type="ARBA" id="ARBA00022833"/>
    </source>
</evidence>
<accession>A0A068W6S6</accession>
<dbReference type="PANTHER" id="PTHR46064">
    <property type="entry name" value="QUEUINE TRNA-RIBOSYLTRANSFERASE ACCESSORY SUBUNIT 2"/>
    <property type="match status" value="1"/>
</dbReference>
<dbReference type="InterPro" id="IPR002616">
    <property type="entry name" value="tRNA_ribo_trans-like"/>
</dbReference>
<keyword evidence="2 5" id="KW-0819">tRNA processing</keyword>
<keyword evidence="1 5" id="KW-0963">Cytoplasm</keyword>
<reference evidence="9" key="3">
    <citation type="submission" date="2020-10" db="UniProtKB">
        <authorList>
            <consortium name="WormBaseParasite"/>
        </authorList>
    </citation>
    <scope>IDENTIFICATION</scope>
</reference>
<dbReference type="Gene3D" id="3.20.20.105">
    <property type="entry name" value="Queuine tRNA-ribosyltransferase-like"/>
    <property type="match status" value="1"/>
</dbReference>
<evidence type="ECO:0000313" key="8">
    <source>
        <dbReference type="Proteomes" id="UP000492820"/>
    </source>
</evidence>
<comment type="subcellular location">
    <subcellularLocation>
        <location evidence="5">Cytoplasm</location>
    </subcellularLocation>
</comment>
<reference evidence="7" key="2">
    <citation type="submission" date="2014-06" db="EMBL/GenBank/DDBJ databases">
        <authorList>
            <person name="Aslett M."/>
        </authorList>
    </citation>
    <scope>NUCLEOTIDE SEQUENCE</scope>
</reference>
<dbReference type="SUPFAM" id="SSF51713">
    <property type="entry name" value="tRNA-guanine transglycosylase"/>
    <property type="match status" value="1"/>
</dbReference>
<dbReference type="GO" id="GO:0005737">
    <property type="term" value="C:cytoplasm"/>
    <property type="evidence" value="ECO:0007669"/>
    <property type="project" value="UniProtKB-SubCell"/>
</dbReference>
<dbReference type="EMBL" id="LK028576">
    <property type="protein sequence ID" value="CDS15055.1"/>
    <property type="molecule type" value="Genomic_DNA"/>
</dbReference>
<keyword evidence="4 5" id="KW-0862">Zinc</keyword>
<evidence type="ECO:0000313" key="9">
    <source>
        <dbReference type="WBParaSite" id="EgrG_000745700"/>
    </source>
</evidence>
<gene>
    <name evidence="7" type="ORF">EgrG_000745700</name>
</gene>
<dbReference type="HAMAP" id="MF_03043">
    <property type="entry name" value="QTRT2"/>
    <property type="match status" value="1"/>
</dbReference>
<dbReference type="InterPro" id="IPR028592">
    <property type="entry name" value="QTRTD1"/>
</dbReference>
<keyword evidence="7" id="KW-0808">Transferase</keyword>
<evidence type="ECO:0000256" key="2">
    <source>
        <dbReference type="ARBA" id="ARBA00022694"/>
    </source>
</evidence>
<name>A0A068W6S6_ECHGR</name>
<comment type="function">
    <text evidence="5">Non-catalytic subunit of the queuine tRNA-ribosyltransferase (TGT) that catalyzes the base-exchange of a guanine (G) residue with queuine (Q) at position 34 (anticodon wobble position) in tRNAs with GU(N) anticodons (tRNA-Asp, -Asn, -His and -Tyr), resulting in the hypermodified nucleoside queuosine (7-(((4,5-cis-dihydroxy-2-cyclopenten-1-yl)amino)methyl)-7-deazaguanosine).</text>
</comment>
<evidence type="ECO:0000313" key="7">
    <source>
        <dbReference type="EMBL" id="CDS15055.1"/>
    </source>
</evidence>
<keyword evidence="3 5" id="KW-0479">Metal-binding</keyword>
<feature type="binding site" evidence="5">
    <location>
        <position position="330"/>
    </location>
    <ligand>
        <name>Zn(2+)</name>
        <dbReference type="ChEBI" id="CHEBI:29105"/>
    </ligand>
</feature>
<comment type="cofactor">
    <cofactor evidence="5">
        <name>Zn(2+)</name>
        <dbReference type="ChEBI" id="CHEBI:29105"/>
    </cofactor>
    <text evidence="5">Binds 1 zinc ion per subunit.</text>
</comment>
<sequence length="413" mass="46454">MKFKPSRRDGLPRIGCISQIDNYPDVNFTTPNCLLYTKFGAVPFLTNDIVKQIYGLPNLTFASLNFLRERFKVFRKFGKGLAQYSGLGIPVILFQNDPTEAAVTRAVDKTSIQVWAVGGRLPVTMEQYADCVVNALPVAFQMPVDNETSFPDSTAPTKKRCQKSVQRTRSYASMLEEIVASNEKLQKIPPLISVAGGNDLDQRLRGITSVDFSRASGIVLDGFFHESLEGDRSSHLETVFSILSSVCSRFPPHLPRFLTNLWQPDEVVRACLCGVDLFDGSLPFRLTRSGIAWLYTAYRKDMVSSAWICFPLQAEDLKAEVYRQPMQPDCPCFACQRHNQGYVSHLHSVKEMLAHILLMIHNSTQCYAFFADLRQAIADGRVDEFAEMSKAHHFPEDLLHIDLTIKTIQNGDV</sequence>
<evidence type="ECO:0000256" key="5">
    <source>
        <dbReference type="HAMAP-Rule" id="MF_03043"/>
    </source>
</evidence>
<dbReference type="NCBIfam" id="TIGR00449">
    <property type="entry name" value="tgt_general"/>
    <property type="match status" value="1"/>
</dbReference>
<dbReference type="InterPro" id="IPR036511">
    <property type="entry name" value="TGT-like_sf"/>
</dbReference>
<dbReference type="Pfam" id="PF01702">
    <property type="entry name" value="TGT"/>
    <property type="match status" value="1"/>
</dbReference>
<feature type="binding site" evidence="5">
    <location>
        <position position="332"/>
    </location>
    <ligand>
        <name>Zn(2+)</name>
        <dbReference type="ChEBI" id="CHEBI:29105"/>
    </ligand>
</feature>
<dbReference type="GO" id="GO:0008479">
    <property type="term" value="F:tRNA-guanosine(34) queuine transglycosylase activity"/>
    <property type="evidence" value="ECO:0007669"/>
    <property type="project" value="UniProtKB-UniRule"/>
</dbReference>
<evidence type="ECO:0000256" key="1">
    <source>
        <dbReference type="ARBA" id="ARBA00022490"/>
    </source>
</evidence>
<dbReference type="OrthoDB" id="27601at2759"/>
<protein>
    <recommendedName>
        <fullName evidence="5">Queuine tRNA-ribosyltransferase accessory subunit 2</fullName>
    </recommendedName>
    <alternativeName>
        <fullName evidence="5">Queuine tRNA-ribosyltransferase domain-containing protein 1</fullName>
    </alternativeName>
</protein>
<dbReference type="AlphaFoldDB" id="A0A068W6S6"/>
<dbReference type="WBParaSite" id="EgrG_000745700">
    <property type="protein sequence ID" value="EgrG_000745700"/>
    <property type="gene ID" value="EgrG_000745700"/>
</dbReference>
<feature type="binding site" evidence="5">
    <location>
        <position position="335"/>
    </location>
    <ligand>
        <name>Zn(2+)</name>
        <dbReference type="ChEBI" id="CHEBI:29105"/>
    </ligand>
</feature>
<dbReference type="InterPro" id="IPR050852">
    <property type="entry name" value="Queuine_tRNA-ribosyltrfase"/>
</dbReference>
<dbReference type="Proteomes" id="UP000492820">
    <property type="component" value="Unassembled WGS sequence"/>
</dbReference>
<evidence type="ECO:0000259" key="6">
    <source>
        <dbReference type="Pfam" id="PF01702"/>
    </source>
</evidence>
<organism evidence="7">
    <name type="scientific">Echinococcus granulosus</name>
    <name type="common">Hydatid tapeworm</name>
    <dbReference type="NCBI Taxonomy" id="6210"/>
    <lineage>
        <taxon>Eukaryota</taxon>
        <taxon>Metazoa</taxon>
        <taxon>Spiralia</taxon>
        <taxon>Lophotrochozoa</taxon>
        <taxon>Platyhelminthes</taxon>
        <taxon>Cestoda</taxon>
        <taxon>Eucestoda</taxon>
        <taxon>Cyclophyllidea</taxon>
        <taxon>Taeniidae</taxon>
        <taxon>Echinococcus</taxon>
        <taxon>Echinococcus granulosus group</taxon>
    </lineage>
</organism>
<dbReference type="PANTHER" id="PTHR46064:SF1">
    <property type="entry name" value="QUEUINE TRNA-RIBOSYLTRANSFERASE ACCESSORY SUBUNIT 2"/>
    <property type="match status" value="1"/>
</dbReference>
<proteinExistence type="inferred from homology"/>
<dbReference type="GO" id="GO:0046872">
    <property type="term" value="F:metal ion binding"/>
    <property type="evidence" value="ECO:0007669"/>
    <property type="project" value="UniProtKB-KW"/>
</dbReference>
<comment type="similarity">
    <text evidence="5">Belongs to the queuine tRNA-ribosyltransferase family. QTRT2 subfamily.</text>
</comment>
<feature type="domain" description="tRNA-guanine(15) transglycosylase-like" evidence="6">
    <location>
        <begin position="13"/>
        <end position="392"/>
    </location>
</feature>
<feature type="binding site" evidence="5">
    <location>
        <position position="361"/>
    </location>
    <ligand>
        <name>Zn(2+)</name>
        <dbReference type="ChEBI" id="CHEBI:29105"/>
    </ligand>
</feature>
<comment type="subunit">
    <text evidence="5">Heterodimer of a catalytic subunit and an accessory subunit.</text>
</comment>
<dbReference type="GO" id="GO:0006400">
    <property type="term" value="P:tRNA modification"/>
    <property type="evidence" value="ECO:0007669"/>
    <property type="project" value="InterPro"/>
</dbReference>